<dbReference type="PROSITE" id="PS51819">
    <property type="entry name" value="VOC"/>
    <property type="match status" value="1"/>
</dbReference>
<name>A0A240C9X1_9STAP</name>
<evidence type="ECO:0000259" key="1">
    <source>
        <dbReference type="PROSITE" id="PS51819"/>
    </source>
</evidence>
<accession>A0A240C9X1</accession>
<dbReference type="EMBL" id="LT906464">
    <property type="protein sequence ID" value="SNW04026.1"/>
    <property type="molecule type" value="Genomic_DNA"/>
</dbReference>
<dbReference type="InterPro" id="IPR004360">
    <property type="entry name" value="Glyas_Fos-R_dOase_dom"/>
</dbReference>
<dbReference type="SUPFAM" id="SSF54593">
    <property type="entry name" value="Glyoxalase/Bleomycin resistance protein/Dihydroxybiphenyl dioxygenase"/>
    <property type="match status" value="1"/>
</dbReference>
<protein>
    <submittedName>
        <fullName evidence="2 3">Glyoxalase</fullName>
        <ecNumber evidence="3">1.13.11.-</ecNumber>
    </submittedName>
</protein>
<dbReference type="Proteomes" id="UP000652995">
    <property type="component" value="Unassembled WGS sequence"/>
</dbReference>
<keyword evidence="3" id="KW-0560">Oxidoreductase</keyword>
<dbReference type="EMBL" id="BMCB01000004">
    <property type="protein sequence ID" value="GGA87018.1"/>
    <property type="molecule type" value="Genomic_DNA"/>
</dbReference>
<dbReference type="RefSeq" id="WP_095117682.1">
    <property type="nucleotide sequence ID" value="NZ_BMCB01000004.1"/>
</dbReference>
<dbReference type="EC" id="1.13.11.-" evidence="3"/>
<dbReference type="InterPro" id="IPR052537">
    <property type="entry name" value="Extradiol_RC_dioxygenase"/>
</dbReference>
<evidence type="ECO:0000313" key="3">
    <source>
        <dbReference type="EMBL" id="SNW04026.1"/>
    </source>
</evidence>
<dbReference type="GO" id="GO:0016491">
    <property type="term" value="F:oxidoreductase activity"/>
    <property type="evidence" value="ECO:0007669"/>
    <property type="project" value="UniProtKB-KW"/>
</dbReference>
<reference evidence="2" key="4">
    <citation type="submission" date="2024-05" db="EMBL/GenBank/DDBJ databases">
        <authorList>
            <person name="Sun Q."/>
            <person name="Sedlacek I."/>
        </authorList>
    </citation>
    <scope>NUCLEOTIDE SEQUENCE</scope>
    <source>
        <strain evidence="2">CCM 4175</strain>
    </source>
</reference>
<dbReference type="PANTHER" id="PTHR36110:SF4">
    <property type="entry name" value="RING-CLEAVING DIOXYGENASE MHQA-RELATED"/>
    <property type="match status" value="1"/>
</dbReference>
<dbReference type="KEGG" id="smus:C7J88_05775"/>
<reference evidence="3 4" key="2">
    <citation type="submission" date="2017-06" db="EMBL/GenBank/DDBJ databases">
        <authorList>
            <consortium name="Pathogen Informatics"/>
        </authorList>
    </citation>
    <scope>NUCLEOTIDE SEQUENCE [LARGE SCALE GENOMIC DNA]</scope>
    <source>
        <strain evidence="3 4">NCTC13833</strain>
    </source>
</reference>
<reference evidence="5" key="3">
    <citation type="journal article" date="2019" name="Int. J. Syst. Evol. Microbiol.">
        <title>The Global Catalogue of Microorganisms (GCM) 10K type strain sequencing project: providing services to taxonomists for standard genome sequencing and annotation.</title>
        <authorList>
            <consortium name="The Broad Institute Genomics Platform"/>
            <consortium name="The Broad Institute Genome Sequencing Center for Infectious Disease"/>
            <person name="Wu L."/>
            <person name="Ma J."/>
        </authorList>
    </citation>
    <scope>NUCLEOTIDE SEQUENCE [LARGE SCALE GENOMIC DNA]</scope>
    <source>
        <strain evidence="5">CCM 4175</strain>
    </source>
</reference>
<dbReference type="AlphaFoldDB" id="A0A240C9X1"/>
<dbReference type="InterPro" id="IPR029068">
    <property type="entry name" value="Glyas_Bleomycin-R_OHBP_Dase"/>
</dbReference>
<keyword evidence="5" id="KW-1185">Reference proteome</keyword>
<gene>
    <name evidence="3" type="primary">mhqO</name>
    <name evidence="2" type="ORF">GCM10007183_08960</name>
    <name evidence="3" type="ORF">SAMEA4412661_01826</name>
</gene>
<dbReference type="Gene3D" id="3.10.180.10">
    <property type="entry name" value="2,3-Dihydroxybiphenyl 1,2-Dioxygenase, domain 1"/>
    <property type="match status" value="2"/>
</dbReference>
<dbReference type="Proteomes" id="UP000243706">
    <property type="component" value="Chromosome 1"/>
</dbReference>
<dbReference type="PANTHER" id="PTHR36110">
    <property type="entry name" value="RING-CLEAVING DIOXYGENASE MHQE-RELATED"/>
    <property type="match status" value="1"/>
</dbReference>
<dbReference type="OrthoDB" id="9785698at2"/>
<evidence type="ECO:0000313" key="2">
    <source>
        <dbReference type="EMBL" id="GGA87018.1"/>
    </source>
</evidence>
<evidence type="ECO:0000313" key="4">
    <source>
        <dbReference type="Proteomes" id="UP000243706"/>
    </source>
</evidence>
<dbReference type="Pfam" id="PF00903">
    <property type="entry name" value="Glyoxalase"/>
    <property type="match status" value="1"/>
</dbReference>
<proteinExistence type="predicted"/>
<organism evidence="3 4">
    <name type="scientific">Staphylococcus muscae</name>
    <dbReference type="NCBI Taxonomy" id="1294"/>
    <lineage>
        <taxon>Bacteria</taxon>
        <taxon>Bacillati</taxon>
        <taxon>Bacillota</taxon>
        <taxon>Bacilli</taxon>
        <taxon>Bacillales</taxon>
        <taxon>Staphylococcaceae</taxon>
        <taxon>Staphylococcus</taxon>
    </lineage>
</organism>
<dbReference type="InterPro" id="IPR037523">
    <property type="entry name" value="VOC_core"/>
</dbReference>
<evidence type="ECO:0000313" key="5">
    <source>
        <dbReference type="Proteomes" id="UP000652995"/>
    </source>
</evidence>
<reference evidence="2" key="1">
    <citation type="journal article" date="2014" name="Int. J. Syst. Evol. Microbiol.">
        <title>Complete genome of a new Firmicutes species belonging to the dominant human colonic microbiota ('Ruminococcus bicirculans') reveals two chromosomes and a selective capacity to utilize plant glucans.</title>
        <authorList>
            <consortium name="NISC Comparative Sequencing Program"/>
            <person name="Wegmann U."/>
            <person name="Louis P."/>
            <person name="Goesmann A."/>
            <person name="Henrissat B."/>
            <person name="Duncan S.H."/>
            <person name="Flint H.J."/>
        </authorList>
    </citation>
    <scope>NUCLEOTIDE SEQUENCE</scope>
    <source>
        <strain evidence="2">CCM 4175</strain>
    </source>
</reference>
<sequence length="282" mass="32280">MSLIQGHHHISMYTKDKVENKRFYTEVLGLKLVKETVNQDDEEMVHLFYGDNHGTVGTLLTFFELPNAGQMRKGTDMIARIGLLVEGEDSLNYFERRLRQEGIAVSKGTYLGHPARFFDDPENLSFVLMDNQQQTIPDDWKNPVDTDIPKSYQILGLGPIELHVHDANKTIAYLRGEYHYDVYDAKEGTVMTLDDSGHYTDIVVVKKGGPVVRPGRGYIHHHALSVADHQALEQVAMLHDALKVQHTGIIDRKWFESLYYRQNGITYEFATSQIKDNFVKNE</sequence>
<feature type="domain" description="VOC" evidence="1">
    <location>
        <begin position="6"/>
        <end position="131"/>
    </location>
</feature>